<sequence>MSETSDDRSQGQNEPIEDEEALIAALVELDHHVGRLGWDQPPRLFALVRSASLLEAEPQLAEHLGVESADELVPGALSSIEQEGFNPKQDPDLEAVLGRVMWPEDVDGCALSCVRTFLPQALQNEIPEDPVEAADFVAEHPEREEIRLVAGVLRGGSQHAVARLVSHPDDLLGGKDLAPGVLSALASTLW</sequence>
<reference evidence="1 2" key="1">
    <citation type="submission" date="2019-06" db="EMBL/GenBank/DDBJ databases">
        <title>Sequencing the genomes of 1000 actinobacteria strains.</title>
        <authorList>
            <person name="Klenk H.-P."/>
        </authorList>
    </citation>
    <scope>NUCLEOTIDE SEQUENCE [LARGE SCALE GENOMIC DNA]</scope>
    <source>
        <strain evidence="1 2">DSM 8251</strain>
    </source>
</reference>
<proteinExistence type="predicted"/>
<dbReference type="AlphaFoldDB" id="A0A542ZBD0"/>
<comment type="caution">
    <text evidence="1">The sequence shown here is derived from an EMBL/GenBank/DDBJ whole genome shotgun (WGS) entry which is preliminary data.</text>
</comment>
<dbReference type="EMBL" id="VFOR01000002">
    <property type="protein sequence ID" value="TQL57622.1"/>
    <property type="molecule type" value="Genomic_DNA"/>
</dbReference>
<evidence type="ECO:0000313" key="1">
    <source>
        <dbReference type="EMBL" id="TQL57622.1"/>
    </source>
</evidence>
<evidence type="ECO:0000313" key="2">
    <source>
        <dbReference type="Proteomes" id="UP000316196"/>
    </source>
</evidence>
<protein>
    <submittedName>
        <fullName evidence="1">Uncharacterized protein</fullName>
    </submittedName>
</protein>
<dbReference type="InterPro" id="IPR047681">
    <property type="entry name" value="PPA1309-like"/>
</dbReference>
<dbReference type="NCBIfam" id="NF040618">
    <property type="entry name" value="PPA1309_fam"/>
    <property type="match status" value="1"/>
</dbReference>
<keyword evidence="2" id="KW-1185">Reference proteome</keyword>
<name>A0A542ZBD0_9ACTN</name>
<organism evidence="1 2">
    <name type="scientific">Propioniferax innocua</name>
    <dbReference type="NCBI Taxonomy" id="1753"/>
    <lineage>
        <taxon>Bacteria</taxon>
        <taxon>Bacillati</taxon>
        <taxon>Actinomycetota</taxon>
        <taxon>Actinomycetes</taxon>
        <taxon>Propionibacteriales</taxon>
        <taxon>Propionibacteriaceae</taxon>
        <taxon>Propioniferax</taxon>
    </lineage>
</organism>
<gene>
    <name evidence="1" type="ORF">FB460_1457</name>
</gene>
<dbReference type="Proteomes" id="UP000316196">
    <property type="component" value="Unassembled WGS sequence"/>
</dbReference>
<accession>A0A542ZBD0</accession>